<sequence length="198" mass="22165">MKVLFIFSMVAISFSSYAQDEEEGSHKFRRDNIFLGGSIGLGLGNGGFSAGANPEIGYSFAKWLDAGISTNFNYFAYRAEYNGGVRQRSFNYGGGIFARFFPFRGFFFQVLPEYNRINTNFKSLNAGSIGSEYRMKREAPSLLLGVGYGSRMIGNTNFFTVLMIDAGTNTNSPYIDTHGAKLPILRTGFNFYLRPKRR</sequence>
<name>A0A6J4U7Q4_9BACT</name>
<keyword evidence="1" id="KW-0732">Signal</keyword>
<gene>
    <name evidence="2" type="ORF">AVDCRST_MAG96-4278</name>
</gene>
<reference evidence="2" key="1">
    <citation type="submission" date="2020-02" db="EMBL/GenBank/DDBJ databases">
        <authorList>
            <person name="Meier V. D."/>
        </authorList>
    </citation>
    <scope>NUCLEOTIDE SEQUENCE</scope>
    <source>
        <strain evidence="2">AVDCRST_MAG96</strain>
    </source>
</reference>
<feature type="chain" id="PRO_5026664546" description="Outer membrane protein beta-barrel domain-containing protein" evidence="1">
    <location>
        <begin position="19"/>
        <end position="198"/>
    </location>
</feature>
<evidence type="ECO:0000313" key="2">
    <source>
        <dbReference type="EMBL" id="CAA9540729.1"/>
    </source>
</evidence>
<dbReference type="EMBL" id="CADCVN010001676">
    <property type="protein sequence ID" value="CAA9540729.1"/>
    <property type="molecule type" value="Genomic_DNA"/>
</dbReference>
<evidence type="ECO:0000256" key="1">
    <source>
        <dbReference type="SAM" id="SignalP"/>
    </source>
</evidence>
<feature type="signal peptide" evidence="1">
    <location>
        <begin position="1"/>
        <end position="18"/>
    </location>
</feature>
<protein>
    <recommendedName>
        <fullName evidence="3">Outer membrane protein beta-barrel domain-containing protein</fullName>
    </recommendedName>
</protein>
<proteinExistence type="predicted"/>
<evidence type="ECO:0008006" key="3">
    <source>
        <dbReference type="Google" id="ProtNLM"/>
    </source>
</evidence>
<dbReference type="AlphaFoldDB" id="A0A6J4U7Q4"/>
<organism evidence="2">
    <name type="scientific">uncultured Segetibacter sp</name>
    <dbReference type="NCBI Taxonomy" id="481133"/>
    <lineage>
        <taxon>Bacteria</taxon>
        <taxon>Pseudomonadati</taxon>
        <taxon>Bacteroidota</taxon>
        <taxon>Chitinophagia</taxon>
        <taxon>Chitinophagales</taxon>
        <taxon>Chitinophagaceae</taxon>
        <taxon>Segetibacter</taxon>
        <taxon>environmental samples</taxon>
    </lineage>
</organism>
<accession>A0A6J4U7Q4</accession>